<dbReference type="EMBL" id="JASCIS010000031">
    <property type="protein sequence ID" value="MDI3422055.1"/>
    <property type="molecule type" value="Genomic_DNA"/>
</dbReference>
<evidence type="ECO:0000313" key="4">
    <source>
        <dbReference type="EMBL" id="MDI3422055.1"/>
    </source>
</evidence>
<keyword evidence="1" id="KW-0378">Hydrolase</keyword>
<dbReference type="InterPro" id="IPR005754">
    <property type="entry name" value="Sortase"/>
</dbReference>
<dbReference type="Gene3D" id="2.40.260.10">
    <property type="entry name" value="Sortase"/>
    <property type="match status" value="1"/>
</dbReference>
<evidence type="ECO:0000256" key="1">
    <source>
        <dbReference type="ARBA" id="ARBA00022801"/>
    </source>
</evidence>
<protein>
    <submittedName>
        <fullName evidence="4">Sortase</fullName>
    </submittedName>
</protein>
<proteinExistence type="predicted"/>
<sequence length="238" mass="25105">MARRPRTPTTLSVAGLTTLLVTVSACAPSTTGAAPPRDRQSTSEVALERPPPSPARSTEPAPRPTSDGRPQVAHLTIPDIGIHDLRVQPYRGKTDDGPGTAIQNRGIAASPHGRTGGVGPGGVGNYQVTAHRNTAGGPFAALPELRDGARIEVTTDRRTFVYRVTGTRETSFRSEQSLAEQRAAVPGHPGRTPDQAVITLSTCATQEDHAAGNYWADGLGNPEHRIDKIGKLISSHPN</sequence>
<keyword evidence="5" id="KW-1185">Reference proteome</keyword>
<organism evidence="4 5">
    <name type="scientific">Streptomyces luteolus</name>
    <dbReference type="NCBI Taxonomy" id="3043615"/>
    <lineage>
        <taxon>Bacteria</taxon>
        <taxon>Bacillati</taxon>
        <taxon>Actinomycetota</taxon>
        <taxon>Actinomycetes</taxon>
        <taxon>Kitasatosporales</taxon>
        <taxon>Streptomycetaceae</taxon>
        <taxon>Streptomyces</taxon>
    </lineage>
</organism>
<reference evidence="4 5" key="1">
    <citation type="submission" date="2023-05" db="EMBL/GenBank/DDBJ databases">
        <title>Draft genome sequence of Streptomyces sp. B-S-A12 isolated from a cave soil in Thailand.</title>
        <authorList>
            <person name="Chamroensaksri N."/>
            <person name="Muangham S."/>
        </authorList>
    </citation>
    <scope>NUCLEOTIDE SEQUENCE [LARGE SCALE GENOMIC DNA]</scope>
    <source>
        <strain evidence="4 5">B-S-A12</strain>
    </source>
</reference>
<dbReference type="Proteomes" id="UP001237105">
    <property type="component" value="Unassembled WGS sequence"/>
</dbReference>
<keyword evidence="3" id="KW-0732">Signal</keyword>
<feature type="signal peptide" evidence="3">
    <location>
        <begin position="1"/>
        <end position="27"/>
    </location>
</feature>
<evidence type="ECO:0000256" key="3">
    <source>
        <dbReference type="SAM" id="SignalP"/>
    </source>
</evidence>
<dbReference type="InterPro" id="IPR023365">
    <property type="entry name" value="Sortase_dom-sf"/>
</dbReference>
<gene>
    <name evidence="4" type="ORF">QIT00_26470</name>
</gene>
<feature type="region of interest" description="Disordered" evidence="2">
    <location>
        <begin position="27"/>
        <end position="72"/>
    </location>
</feature>
<dbReference type="PROSITE" id="PS51257">
    <property type="entry name" value="PROKAR_LIPOPROTEIN"/>
    <property type="match status" value="1"/>
</dbReference>
<accession>A0ABT6T2H0</accession>
<dbReference type="Pfam" id="PF04203">
    <property type="entry name" value="Sortase"/>
    <property type="match status" value="1"/>
</dbReference>
<dbReference type="RefSeq" id="WP_282537918.1">
    <property type="nucleotide sequence ID" value="NZ_JASCIS010000031.1"/>
</dbReference>
<feature type="chain" id="PRO_5045133114" evidence="3">
    <location>
        <begin position="28"/>
        <end position="238"/>
    </location>
</feature>
<comment type="caution">
    <text evidence="4">The sequence shown here is derived from an EMBL/GenBank/DDBJ whole genome shotgun (WGS) entry which is preliminary data.</text>
</comment>
<dbReference type="SUPFAM" id="SSF63817">
    <property type="entry name" value="Sortase"/>
    <property type="match status" value="1"/>
</dbReference>
<evidence type="ECO:0000256" key="2">
    <source>
        <dbReference type="SAM" id="MobiDB-lite"/>
    </source>
</evidence>
<name>A0ABT6T2H0_9ACTN</name>
<evidence type="ECO:0000313" key="5">
    <source>
        <dbReference type="Proteomes" id="UP001237105"/>
    </source>
</evidence>